<dbReference type="EMBL" id="CABFNS010000852">
    <property type="protein sequence ID" value="VUC32965.1"/>
    <property type="molecule type" value="Genomic_DNA"/>
</dbReference>
<proteinExistence type="predicted"/>
<dbReference type="PANTHER" id="PTHR10374">
    <property type="entry name" value="LACTOYLGLUTATHIONE LYASE GLYOXALASE I"/>
    <property type="match status" value="1"/>
</dbReference>
<keyword evidence="3" id="KW-1185">Reference proteome</keyword>
<dbReference type="Proteomes" id="UP000766486">
    <property type="component" value="Unassembled WGS sequence"/>
</dbReference>
<evidence type="ECO:0000313" key="3">
    <source>
        <dbReference type="Proteomes" id="UP000766486"/>
    </source>
</evidence>
<dbReference type="SUPFAM" id="SSF54593">
    <property type="entry name" value="Glyoxalase/Bleomycin resistance protein/Dihydroxybiphenyl dioxygenase"/>
    <property type="match status" value="1"/>
</dbReference>
<gene>
    <name evidence="2" type="ORF">CLO192961_LOCUS337065</name>
</gene>
<dbReference type="InterPro" id="IPR029068">
    <property type="entry name" value="Glyas_Bleomycin-R_OHBP_Dase"/>
</dbReference>
<sequence length="210" mass="23304">MTYRESSDEYAVGMQIPGSLTMNPPVAENDPTVSYRLNHFMLRIRDPKPTMHFYIDLMGMRTIFITNIGPITVYYLGYPQTAAHRADPAAFARETMPQPTMSSISGLLELCHYHESENQVDSYIVPGHKPPCLGFNHLGFTVPDVNAAVERLRTAGVKVVKNVGEGPNDSIPSTQWERQTLGIATDDIDSGFAHILSQIAFYVSTLARSV</sequence>
<dbReference type="PROSITE" id="PS51819">
    <property type="entry name" value="VOC"/>
    <property type="match status" value="1"/>
</dbReference>
<dbReference type="Gene3D" id="3.10.180.10">
    <property type="entry name" value="2,3-Dihydroxybiphenyl 1,2-Dioxygenase, domain 1"/>
    <property type="match status" value="1"/>
</dbReference>
<organism evidence="2 3">
    <name type="scientific">Bionectria ochroleuca</name>
    <name type="common">Gliocladium roseum</name>
    <dbReference type="NCBI Taxonomy" id="29856"/>
    <lineage>
        <taxon>Eukaryota</taxon>
        <taxon>Fungi</taxon>
        <taxon>Dikarya</taxon>
        <taxon>Ascomycota</taxon>
        <taxon>Pezizomycotina</taxon>
        <taxon>Sordariomycetes</taxon>
        <taxon>Hypocreomycetidae</taxon>
        <taxon>Hypocreales</taxon>
        <taxon>Bionectriaceae</taxon>
        <taxon>Clonostachys</taxon>
    </lineage>
</organism>
<reference evidence="2 3" key="1">
    <citation type="submission" date="2019-06" db="EMBL/GenBank/DDBJ databases">
        <authorList>
            <person name="Broberg M."/>
        </authorList>
    </citation>
    <scope>NUCLEOTIDE SEQUENCE [LARGE SCALE GENOMIC DNA]</scope>
</reference>
<name>A0ABY6UNR1_BIOOC</name>
<dbReference type="InterPro" id="IPR004360">
    <property type="entry name" value="Glyas_Fos-R_dOase_dom"/>
</dbReference>
<comment type="caution">
    <text evidence="2">The sequence shown here is derived from an EMBL/GenBank/DDBJ whole genome shotgun (WGS) entry which is preliminary data.</text>
</comment>
<protein>
    <recommendedName>
        <fullName evidence="1">VOC domain-containing protein</fullName>
    </recommendedName>
</protein>
<feature type="domain" description="VOC" evidence="1">
    <location>
        <begin position="36"/>
        <end position="199"/>
    </location>
</feature>
<dbReference type="Pfam" id="PF00903">
    <property type="entry name" value="Glyoxalase"/>
    <property type="match status" value="1"/>
</dbReference>
<accession>A0ABY6UNR1</accession>
<evidence type="ECO:0000313" key="2">
    <source>
        <dbReference type="EMBL" id="VUC32965.1"/>
    </source>
</evidence>
<dbReference type="InterPro" id="IPR037523">
    <property type="entry name" value="VOC_core"/>
</dbReference>
<evidence type="ECO:0000259" key="1">
    <source>
        <dbReference type="PROSITE" id="PS51819"/>
    </source>
</evidence>
<dbReference type="PANTHER" id="PTHR10374:SF19">
    <property type="entry name" value="LYASE (GLO1), PUTATIVE (AFU_ORTHOLOGUE AFUA_2G13550)-RELATED"/>
    <property type="match status" value="1"/>
</dbReference>